<organism evidence="2 3">
    <name type="scientific">Seonamhaeicola aphaedonensis</name>
    <dbReference type="NCBI Taxonomy" id="1461338"/>
    <lineage>
        <taxon>Bacteria</taxon>
        <taxon>Pseudomonadati</taxon>
        <taxon>Bacteroidota</taxon>
        <taxon>Flavobacteriia</taxon>
        <taxon>Flavobacteriales</taxon>
        <taxon>Flavobacteriaceae</taxon>
    </lineage>
</organism>
<evidence type="ECO:0000313" key="2">
    <source>
        <dbReference type="EMBL" id="RED48352.1"/>
    </source>
</evidence>
<name>A0A3D9HFS8_9FLAO</name>
<dbReference type="Gene3D" id="3.40.1440.10">
    <property type="entry name" value="GIY-YIG endonuclease"/>
    <property type="match status" value="1"/>
</dbReference>
<gene>
    <name evidence="2" type="ORF">DFQ02_104198</name>
</gene>
<feature type="domain" description="GIY-YIG" evidence="1">
    <location>
        <begin position="7"/>
        <end position="47"/>
    </location>
</feature>
<dbReference type="Pfam" id="PF01541">
    <property type="entry name" value="GIY-YIG"/>
    <property type="match status" value="1"/>
</dbReference>
<dbReference type="RefSeq" id="WP_317124693.1">
    <property type="nucleotide sequence ID" value="NZ_QRDX01000004.1"/>
</dbReference>
<proteinExistence type="predicted"/>
<keyword evidence="3" id="KW-1185">Reference proteome</keyword>
<dbReference type="AlphaFoldDB" id="A0A3D9HFS8"/>
<evidence type="ECO:0000259" key="1">
    <source>
        <dbReference type="PROSITE" id="PS50164"/>
    </source>
</evidence>
<dbReference type="EMBL" id="QRDX01000004">
    <property type="protein sequence ID" value="RED48352.1"/>
    <property type="molecule type" value="Genomic_DNA"/>
</dbReference>
<dbReference type="Proteomes" id="UP000256629">
    <property type="component" value="Unassembled WGS sequence"/>
</dbReference>
<dbReference type="SUPFAM" id="SSF82771">
    <property type="entry name" value="GIY-YIG endonuclease"/>
    <property type="match status" value="1"/>
</dbReference>
<accession>A0A3D9HFS8</accession>
<reference evidence="2 3" key="1">
    <citation type="submission" date="2018-07" db="EMBL/GenBank/DDBJ databases">
        <title>Genomic Encyclopedia of Type Strains, Phase III (KMG-III): the genomes of soil and plant-associated and newly described type strains.</title>
        <authorList>
            <person name="Whitman W."/>
        </authorList>
    </citation>
    <scope>NUCLEOTIDE SEQUENCE [LARGE SCALE GENOMIC DNA]</scope>
    <source>
        <strain evidence="2 3">CECT 8487</strain>
    </source>
</reference>
<dbReference type="InterPro" id="IPR000305">
    <property type="entry name" value="GIY-YIG_endonuc"/>
</dbReference>
<dbReference type="InterPro" id="IPR035901">
    <property type="entry name" value="GIY-YIG_endonuc_sf"/>
</dbReference>
<protein>
    <submittedName>
        <fullName evidence="2">GIY-YIG catalytic domain-containing protein</fullName>
    </submittedName>
</protein>
<evidence type="ECO:0000313" key="3">
    <source>
        <dbReference type="Proteomes" id="UP000256629"/>
    </source>
</evidence>
<dbReference type="PROSITE" id="PS50164">
    <property type="entry name" value="GIY_YIG"/>
    <property type="match status" value="1"/>
</dbReference>
<comment type="caution">
    <text evidence="2">The sequence shown here is derived from an EMBL/GenBank/DDBJ whole genome shotgun (WGS) entry which is preliminary data.</text>
</comment>
<sequence>MPKRAYHNYWVYIITNKPKGVLYIGVTGGIDDRMERHVEAKGSSFFK</sequence>